<dbReference type="AlphaFoldDB" id="A0A0C9W2B2"/>
<dbReference type="GO" id="GO:0005886">
    <property type="term" value="C:plasma membrane"/>
    <property type="evidence" value="ECO:0007669"/>
    <property type="project" value="UniProtKB-SubCell"/>
</dbReference>
<evidence type="ECO:0000256" key="10">
    <source>
        <dbReference type="SAM" id="Phobius"/>
    </source>
</evidence>
<reference evidence="11 12" key="1">
    <citation type="submission" date="2014-06" db="EMBL/GenBank/DDBJ databases">
        <title>Evolutionary Origins and Diversification of the Mycorrhizal Mutualists.</title>
        <authorList>
            <consortium name="DOE Joint Genome Institute"/>
            <consortium name="Mycorrhizal Genomics Consortium"/>
            <person name="Kohler A."/>
            <person name="Kuo A."/>
            <person name="Nagy L.G."/>
            <person name="Floudas D."/>
            <person name="Copeland A."/>
            <person name="Barry K.W."/>
            <person name="Cichocki N."/>
            <person name="Veneault-Fourrey C."/>
            <person name="LaButti K."/>
            <person name="Lindquist E.A."/>
            <person name="Lipzen A."/>
            <person name="Lundell T."/>
            <person name="Morin E."/>
            <person name="Murat C."/>
            <person name="Riley R."/>
            <person name="Ohm R."/>
            <person name="Sun H."/>
            <person name="Tunlid A."/>
            <person name="Henrissat B."/>
            <person name="Grigoriev I.V."/>
            <person name="Hibbett D.S."/>
            <person name="Martin F."/>
        </authorList>
    </citation>
    <scope>NUCLEOTIDE SEQUENCE [LARGE SCALE GENOMIC DNA]</scope>
    <source>
        <strain evidence="11 12">SS14</strain>
    </source>
</reference>
<dbReference type="PANTHER" id="PTHR46494">
    <property type="entry name" value="CORA FAMILY METAL ION TRANSPORTER (EUROFUNG)"/>
    <property type="match status" value="1"/>
</dbReference>
<evidence type="ECO:0000256" key="3">
    <source>
        <dbReference type="ARBA" id="ARBA00022448"/>
    </source>
</evidence>
<evidence type="ECO:0000256" key="5">
    <source>
        <dbReference type="ARBA" id="ARBA00022692"/>
    </source>
</evidence>
<dbReference type="Proteomes" id="UP000054279">
    <property type="component" value="Unassembled WGS sequence"/>
</dbReference>
<dbReference type="EMBL" id="KN837113">
    <property type="protein sequence ID" value="KIJ45141.1"/>
    <property type="molecule type" value="Genomic_DNA"/>
</dbReference>
<evidence type="ECO:0000256" key="6">
    <source>
        <dbReference type="ARBA" id="ARBA00022989"/>
    </source>
</evidence>
<comment type="similarity">
    <text evidence="2">Belongs to the CorA metal ion transporter (MIT) (TC 1.A.35) family.</text>
</comment>
<feature type="region of interest" description="Disordered" evidence="9">
    <location>
        <begin position="1"/>
        <end position="32"/>
    </location>
</feature>
<keyword evidence="8" id="KW-0175">Coiled coil</keyword>
<comment type="subcellular location">
    <subcellularLocation>
        <location evidence="1">Cell membrane</location>
        <topology evidence="1">Multi-pass membrane protein</topology>
    </subcellularLocation>
</comment>
<organism evidence="11 12">
    <name type="scientific">Sphaerobolus stellatus (strain SS14)</name>
    <dbReference type="NCBI Taxonomy" id="990650"/>
    <lineage>
        <taxon>Eukaryota</taxon>
        <taxon>Fungi</taxon>
        <taxon>Dikarya</taxon>
        <taxon>Basidiomycota</taxon>
        <taxon>Agaricomycotina</taxon>
        <taxon>Agaricomycetes</taxon>
        <taxon>Phallomycetidae</taxon>
        <taxon>Geastrales</taxon>
        <taxon>Sphaerobolaceae</taxon>
        <taxon>Sphaerobolus</taxon>
    </lineage>
</organism>
<feature type="coiled-coil region" evidence="8">
    <location>
        <begin position="375"/>
        <end position="407"/>
    </location>
</feature>
<keyword evidence="7 10" id="KW-0472">Membrane</keyword>
<dbReference type="SUPFAM" id="SSF144083">
    <property type="entry name" value="Magnesium transport protein CorA, transmembrane region"/>
    <property type="match status" value="1"/>
</dbReference>
<dbReference type="InterPro" id="IPR045861">
    <property type="entry name" value="CorA_cytoplasmic_dom"/>
</dbReference>
<dbReference type="GO" id="GO:0015095">
    <property type="term" value="F:magnesium ion transmembrane transporter activity"/>
    <property type="evidence" value="ECO:0007669"/>
    <property type="project" value="TreeGrafter"/>
</dbReference>
<evidence type="ECO:0000256" key="2">
    <source>
        <dbReference type="ARBA" id="ARBA00009765"/>
    </source>
</evidence>
<proteinExistence type="inferred from homology"/>
<dbReference type="HOGENOM" id="CLU_018401_0_0_1"/>
<feature type="transmembrane region" description="Helical" evidence="10">
    <location>
        <begin position="484"/>
        <end position="502"/>
    </location>
</feature>
<dbReference type="OrthoDB" id="3231000at2759"/>
<feature type="compositionally biased region" description="Basic residues" evidence="9">
    <location>
        <begin position="13"/>
        <end position="24"/>
    </location>
</feature>
<keyword evidence="6 10" id="KW-1133">Transmembrane helix</keyword>
<evidence type="ECO:0000256" key="7">
    <source>
        <dbReference type="ARBA" id="ARBA00023136"/>
    </source>
</evidence>
<keyword evidence="3" id="KW-0813">Transport</keyword>
<sequence>MTSPRQTYTQQRLTKRTLSKHRHASPSAPWPWVDLNDKVDTAQDQDPKWECQCLDGRCNDCWKGYPQSLFHNWTETQVKKSGMKEYVPTMATTLFRVDVLKDGSFKDPGKTVAPKEQDGFWQTLQDMKREENVRLRVFFAEHLSVPVMQMLGTRYVVEPFFWTSSVNWIPSRYQENASPKEGDHITVILSFPRPMEGDRKLKLSELSDADMVKKDIDTQSPLPLQWDEEIQGNKESRNYLLTLDLLSIHLVRGQKNTIITYRPRSDPHITSAQSLHSRVYLAGQSVYWTKIFQVSKDPTFVLLAMLWYALYAWDQSLELLWEYISQLELHVLKSNSINFTHELHKIRAYLLHYASLLEDFRKTVNFVYDTPNPAMDALEEEEREFSRKLLKKECDNLMTQIDRLANSRVMWDKRLTNVMHLAFSSVNIEDSKQMKWLTEAAVRDSAAMKQIAYLTMIFLPASFVATVFGMNITELAENTYGTLGHYFAAAFPLTIVTVWVIVAMQGRWTYASGEEMQMSLLGRLSWPMLYFRRVSNRSQEWTKRVRALYQRKQPAAENVELREYKEEDADVQIPTLPR</sequence>
<dbReference type="InterPro" id="IPR002523">
    <property type="entry name" value="MgTranspt_CorA/ZnTranspt_ZntB"/>
</dbReference>
<gene>
    <name evidence="11" type="ORF">M422DRAFT_207377</name>
</gene>
<keyword evidence="5 10" id="KW-0812">Transmembrane</keyword>
<protein>
    <submittedName>
        <fullName evidence="11">Uncharacterized protein</fullName>
    </submittedName>
</protein>
<evidence type="ECO:0000256" key="4">
    <source>
        <dbReference type="ARBA" id="ARBA00022475"/>
    </source>
</evidence>
<dbReference type="SUPFAM" id="SSF143865">
    <property type="entry name" value="CorA soluble domain-like"/>
    <property type="match status" value="1"/>
</dbReference>
<dbReference type="GO" id="GO:0015087">
    <property type="term" value="F:cobalt ion transmembrane transporter activity"/>
    <property type="evidence" value="ECO:0007669"/>
    <property type="project" value="TreeGrafter"/>
</dbReference>
<dbReference type="Gene3D" id="1.20.58.340">
    <property type="entry name" value="Magnesium transport protein CorA, transmembrane region"/>
    <property type="match status" value="1"/>
</dbReference>
<evidence type="ECO:0000256" key="9">
    <source>
        <dbReference type="SAM" id="MobiDB-lite"/>
    </source>
</evidence>
<feature type="compositionally biased region" description="Polar residues" evidence="9">
    <location>
        <begin position="1"/>
        <end position="12"/>
    </location>
</feature>
<evidence type="ECO:0000313" key="12">
    <source>
        <dbReference type="Proteomes" id="UP000054279"/>
    </source>
</evidence>
<dbReference type="GO" id="GO:0050897">
    <property type="term" value="F:cobalt ion binding"/>
    <property type="evidence" value="ECO:0007669"/>
    <property type="project" value="TreeGrafter"/>
</dbReference>
<keyword evidence="4" id="KW-1003">Cell membrane</keyword>
<evidence type="ECO:0000256" key="1">
    <source>
        <dbReference type="ARBA" id="ARBA00004651"/>
    </source>
</evidence>
<evidence type="ECO:0000256" key="8">
    <source>
        <dbReference type="SAM" id="Coils"/>
    </source>
</evidence>
<evidence type="ECO:0000313" key="11">
    <source>
        <dbReference type="EMBL" id="KIJ45141.1"/>
    </source>
</evidence>
<dbReference type="PANTHER" id="PTHR46494:SF1">
    <property type="entry name" value="CORA FAMILY METAL ION TRANSPORTER (EUROFUNG)"/>
    <property type="match status" value="1"/>
</dbReference>
<keyword evidence="12" id="KW-1185">Reference proteome</keyword>
<feature type="transmembrane region" description="Helical" evidence="10">
    <location>
        <begin position="451"/>
        <end position="472"/>
    </location>
</feature>
<dbReference type="InterPro" id="IPR045863">
    <property type="entry name" value="CorA_TM1_TM2"/>
</dbReference>
<name>A0A0C9W2B2_SPHS4</name>
<accession>A0A0C9W2B2</accession>
<dbReference type="GO" id="GO:0000287">
    <property type="term" value="F:magnesium ion binding"/>
    <property type="evidence" value="ECO:0007669"/>
    <property type="project" value="TreeGrafter"/>
</dbReference>
<dbReference type="Pfam" id="PF01544">
    <property type="entry name" value="CorA"/>
    <property type="match status" value="1"/>
</dbReference>